<dbReference type="GeneID" id="110216557"/>
<evidence type="ECO:0000313" key="8">
    <source>
        <dbReference type="RefSeq" id="XP_020854072.1"/>
    </source>
</evidence>
<keyword evidence="5" id="KW-1133">Transmembrane helix</keyword>
<dbReference type="InterPro" id="IPR016186">
    <property type="entry name" value="C-type_lectin-like/link_sf"/>
</dbReference>
<dbReference type="RefSeq" id="XP_020854072.1">
    <property type="nucleotide sequence ID" value="XM_020998413.1"/>
</dbReference>
<protein>
    <submittedName>
        <fullName evidence="8">LOW QUALITY PROTEIN: regenerating islet-derived protein 4</fullName>
    </submittedName>
</protein>
<feature type="domain" description="C-type lectin" evidence="6">
    <location>
        <begin position="75"/>
        <end position="194"/>
    </location>
</feature>
<sequence length="197" mass="23213">MAFEELNKTSVIIRQAWTTSMDQRESEPLTETTWERKKRLTSKNWLVLLLSCALVTDILGNIILRPSCSTGWFYYRSNCYGYFQKLRSWSDAELEYQAFGKGAHLASLLDQKEAKVIAKYIWSYQRNQPIWIGLNTDPQKNNNWKWIDGNSFLFRAWSNESHYGNMACGEMAYHSNFLTWDEDDCSKSRHFVCKYQP</sequence>
<keyword evidence="4" id="KW-1015">Disulfide bond</keyword>
<dbReference type="Pfam" id="PF00059">
    <property type="entry name" value="Lectin_C"/>
    <property type="match status" value="1"/>
</dbReference>
<keyword evidence="7" id="KW-1185">Reference proteome</keyword>
<proteinExistence type="predicted"/>
<evidence type="ECO:0000256" key="1">
    <source>
        <dbReference type="ARBA" id="ARBA00004613"/>
    </source>
</evidence>
<dbReference type="CTD" id="83998"/>
<dbReference type="FunCoup" id="A0A6P5L822">
    <property type="interactions" value="378"/>
</dbReference>
<evidence type="ECO:0000256" key="3">
    <source>
        <dbReference type="ARBA" id="ARBA00022734"/>
    </source>
</evidence>
<dbReference type="SUPFAM" id="SSF56436">
    <property type="entry name" value="C-type lectin-like"/>
    <property type="match status" value="1"/>
</dbReference>
<dbReference type="FunFam" id="3.10.100.10:FF:000015">
    <property type="entry name" value="C-type lectin Cal"/>
    <property type="match status" value="1"/>
</dbReference>
<evidence type="ECO:0000259" key="6">
    <source>
        <dbReference type="PROSITE" id="PS50041"/>
    </source>
</evidence>
<dbReference type="InterPro" id="IPR050111">
    <property type="entry name" value="C-type_lectin/snaclec_domain"/>
</dbReference>
<dbReference type="GO" id="GO:0005576">
    <property type="term" value="C:extracellular region"/>
    <property type="evidence" value="ECO:0007669"/>
    <property type="project" value="UniProtKB-SubCell"/>
</dbReference>
<keyword evidence="3" id="KW-0430">Lectin</keyword>
<feature type="transmembrane region" description="Helical" evidence="5">
    <location>
        <begin position="45"/>
        <end position="64"/>
    </location>
</feature>
<dbReference type="InterPro" id="IPR016187">
    <property type="entry name" value="CTDL_fold"/>
</dbReference>
<keyword evidence="5" id="KW-0472">Membrane</keyword>
<organism evidence="7 8">
    <name type="scientific">Phascolarctos cinereus</name>
    <name type="common">Koala</name>
    <dbReference type="NCBI Taxonomy" id="38626"/>
    <lineage>
        <taxon>Eukaryota</taxon>
        <taxon>Metazoa</taxon>
        <taxon>Chordata</taxon>
        <taxon>Craniata</taxon>
        <taxon>Vertebrata</taxon>
        <taxon>Euteleostomi</taxon>
        <taxon>Mammalia</taxon>
        <taxon>Metatheria</taxon>
        <taxon>Diprotodontia</taxon>
        <taxon>Phascolarctidae</taxon>
        <taxon>Phascolarctos</taxon>
    </lineage>
</organism>
<dbReference type="PRINTS" id="PR01504">
    <property type="entry name" value="PNCREATITSAP"/>
</dbReference>
<dbReference type="PANTHER" id="PTHR22803">
    <property type="entry name" value="MANNOSE, PHOSPHOLIPASE, LECTIN RECEPTOR RELATED"/>
    <property type="match status" value="1"/>
</dbReference>
<evidence type="ECO:0000313" key="7">
    <source>
        <dbReference type="Proteomes" id="UP000515140"/>
    </source>
</evidence>
<dbReference type="InParanoid" id="A0A6P5L822"/>
<dbReference type="Proteomes" id="UP000515140">
    <property type="component" value="Unplaced"/>
</dbReference>
<evidence type="ECO:0000256" key="5">
    <source>
        <dbReference type="SAM" id="Phobius"/>
    </source>
</evidence>
<keyword evidence="5" id="KW-0812">Transmembrane</keyword>
<name>A0A6P5L822_PHACI</name>
<comment type="subcellular location">
    <subcellularLocation>
        <location evidence="1">Secreted</location>
    </subcellularLocation>
</comment>
<accession>A0A6P5L822</accession>
<dbReference type="GO" id="GO:0030246">
    <property type="term" value="F:carbohydrate binding"/>
    <property type="evidence" value="ECO:0007669"/>
    <property type="project" value="UniProtKB-KW"/>
</dbReference>
<reference evidence="8" key="1">
    <citation type="submission" date="2025-08" db="UniProtKB">
        <authorList>
            <consortium name="RefSeq"/>
        </authorList>
    </citation>
    <scope>IDENTIFICATION</scope>
    <source>
        <tissue evidence="8">Spleen</tissue>
    </source>
</reference>
<dbReference type="PROSITE" id="PS50041">
    <property type="entry name" value="C_TYPE_LECTIN_2"/>
    <property type="match status" value="1"/>
</dbReference>
<evidence type="ECO:0000256" key="2">
    <source>
        <dbReference type="ARBA" id="ARBA00022525"/>
    </source>
</evidence>
<dbReference type="InterPro" id="IPR001304">
    <property type="entry name" value="C-type_lectin-like"/>
</dbReference>
<gene>
    <name evidence="8" type="primary">REG4</name>
</gene>
<dbReference type="Gene3D" id="3.10.100.10">
    <property type="entry name" value="Mannose-Binding Protein A, subunit A"/>
    <property type="match status" value="1"/>
</dbReference>
<dbReference type="SMART" id="SM00034">
    <property type="entry name" value="CLECT"/>
    <property type="match status" value="1"/>
</dbReference>
<evidence type="ECO:0000256" key="4">
    <source>
        <dbReference type="ARBA" id="ARBA00023157"/>
    </source>
</evidence>
<keyword evidence="2" id="KW-0964">Secreted</keyword>
<dbReference type="AlphaFoldDB" id="A0A6P5L822"/>
<dbReference type="KEGG" id="pcw:110216557"/>